<dbReference type="Pfam" id="PF12954">
    <property type="entry name" value="DUF3843"/>
    <property type="match status" value="1"/>
</dbReference>
<reference evidence="2" key="1">
    <citation type="submission" date="2020-07" db="EMBL/GenBank/DDBJ databases">
        <title>Complete genome sequencing of Coprobacter sp. strain 2CBH44.</title>
        <authorList>
            <person name="Sakamoto M."/>
            <person name="Murakami T."/>
            <person name="Mori H."/>
        </authorList>
    </citation>
    <scope>NUCLEOTIDE SEQUENCE [LARGE SCALE GENOMIC DNA]</scope>
    <source>
        <strain evidence="2">2CBH44</strain>
    </source>
</reference>
<dbReference type="EMBL" id="AP023322">
    <property type="protein sequence ID" value="BCI64572.1"/>
    <property type="molecule type" value="Genomic_DNA"/>
</dbReference>
<proteinExistence type="predicted"/>
<sequence>MRKKKQVIYSADWLAIHPYKTSATDLYYVKLSNRIFDAIEAVLDNTPFENDILALTEDEKKRLSCTLTAYFEDVISQTNIFVAFRTENKKRTGKPIPFFDCSDYEEDEINTQDIQFLIWHYYMQLNGTEIPFSPLNPLFSEMAKSVMTILDEEYETAPENKKLQEFFNIPDDIKQNIQALHTYIFWLGTESYLFQENGIFLQTDAEEIAEIAQNDNMEEQIPDMINMMCNDFTYNHVTEFHALRPSQWLARVLGKDNCLYQPLNELSRKYSGYFKYESENSTHTKFIHIATGKEIDIVNRSLHGFPKDMKDKELVLFIGFVRWMDEWWFIGQVRSYNQSNEIKKEVDNEEELHLFDDSYEPTEKEQTALFNKIMSIMAEDGPDYTDEDRAWGTMMNRDISKNFIKKAFEEGHLPKLNFEGETNNQLMKDNLNFILDYMKR</sequence>
<protein>
    <recommendedName>
        <fullName evidence="3">DUF3843 family protein</fullName>
    </recommendedName>
</protein>
<dbReference type="KEGG" id="copr:Cop2CBH44_29250"/>
<dbReference type="AlphaFoldDB" id="A0A7G1I0I5"/>
<evidence type="ECO:0008006" key="3">
    <source>
        <dbReference type="Google" id="ProtNLM"/>
    </source>
</evidence>
<dbReference type="InterPro" id="IPR024214">
    <property type="entry name" value="DUF3843"/>
</dbReference>
<evidence type="ECO:0000313" key="2">
    <source>
        <dbReference type="Proteomes" id="UP000594042"/>
    </source>
</evidence>
<gene>
    <name evidence="1" type="ORF">Cop2CBH44_29250</name>
</gene>
<evidence type="ECO:0000313" key="1">
    <source>
        <dbReference type="EMBL" id="BCI64572.1"/>
    </source>
</evidence>
<accession>A0A7G1I0I5</accession>
<organism evidence="1 2">
    <name type="scientific">Coprobacter secundus subsp. similis</name>
    <dbReference type="NCBI Taxonomy" id="2751153"/>
    <lineage>
        <taxon>Bacteria</taxon>
        <taxon>Pseudomonadati</taxon>
        <taxon>Bacteroidota</taxon>
        <taxon>Bacteroidia</taxon>
        <taxon>Bacteroidales</taxon>
        <taxon>Barnesiellaceae</taxon>
        <taxon>Coprobacter</taxon>
    </lineage>
</organism>
<keyword evidence="2" id="KW-1185">Reference proteome</keyword>
<dbReference type="Proteomes" id="UP000594042">
    <property type="component" value="Chromosome"/>
</dbReference>
<name>A0A7G1I0I5_9BACT</name>
<dbReference type="RefSeq" id="WP_200755108.1">
    <property type="nucleotide sequence ID" value="NZ_AP023322.1"/>
</dbReference>